<evidence type="ECO:0000313" key="1">
    <source>
        <dbReference type="EMBL" id="GIY26280.1"/>
    </source>
</evidence>
<accession>A0AAV4RX17</accession>
<name>A0AAV4RX17_CAEEX</name>
<organism evidence="1 2">
    <name type="scientific">Caerostris extrusa</name>
    <name type="common">Bark spider</name>
    <name type="synonym">Caerostris bankana</name>
    <dbReference type="NCBI Taxonomy" id="172846"/>
    <lineage>
        <taxon>Eukaryota</taxon>
        <taxon>Metazoa</taxon>
        <taxon>Ecdysozoa</taxon>
        <taxon>Arthropoda</taxon>
        <taxon>Chelicerata</taxon>
        <taxon>Arachnida</taxon>
        <taxon>Araneae</taxon>
        <taxon>Araneomorphae</taxon>
        <taxon>Entelegynae</taxon>
        <taxon>Araneoidea</taxon>
        <taxon>Araneidae</taxon>
        <taxon>Caerostris</taxon>
    </lineage>
</organism>
<proteinExistence type="predicted"/>
<protein>
    <submittedName>
        <fullName evidence="1">Uncharacterized protein</fullName>
    </submittedName>
</protein>
<dbReference type="Proteomes" id="UP001054945">
    <property type="component" value="Unassembled WGS sequence"/>
</dbReference>
<sequence>MVERGICLISRCTGHRSMKRSFLVIQFQEEGLDREMEEDIPVGRRGVCCTFSPDPISRHFAPSTKKAGTKVLNVGEEAFISPNSPNGVVFPVYSKRIRRVDGRRHPRGKTRRLLHVLSRPHFAPFCSEVAGHSGKSLGTFWTAMIGP</sequence>
<keyword evidence="2" id="KW-1185">Reference proteome</keyword>
<gene>
    <name evidence="1" type="ORF">CEXT_595251</name>
</gene>
<evidence type="ECO:0000313" key="2">
    <source>
        <dbReference type="Proteomes" id="UP001054945"/>
    </source>
</evidence>
<dbReference type="EMBL" id="BPLR01008661">
    <property type="protein sequence ID" value="GIY26280.1"/>
    <property type="molecule type" value="Genomic_DNA"/>
</dbReference>
<comment type="caution">
    <text evidence="1">The sequence shown here is derived from an EMBL/GenBank/DDBJ whole genome shotgun (WGS) entry which is preliminary data.</text>
</comment>
<dbReference type="AlphaFoldDB" id="A0AAV4RX17"/>
<reference evidence="1 2" key="1">
    <citation type="submission" date="2021-06" db="EMBL/GenBank/DDBJ databases">
        <title>Caerostris extrusa draft genome.</title>
        <authorList>
            <person name="Kono N."/>
            <person name="Arakawa K."/>
        </authorList>
    </citation>
    <scope>NUCLEOTIDE SEQUENCE [LARGE SCALE GENOMIC DNA]</scope>
</reference>